<dbReference type="EC" id="3.4.16.4" evidence="4"/>
<name>A0A0G4B5V7_9BACT</name>
<dbReference type="Pfam" id="PF00768">
    <property type="entry name" value="Peptidase_S11"/>
    <property type="match status" value="1"/>
</dbReference>
<reference evidence="4 5" key="1">
    <citation type="journal article" date="2015" name="Nature">
        <title>rRNA introns, odd ribosomes, and small enigmatic genomes across a large radiation of phyla.</title>
        <authorList>
            <person name="Brown C.T."/>
            <person name="Hug L.A."/>
            <person name="Thomas B.C."/>
            <person name="Sharon I."/>
            <person name="Castelle C.J."/>
            <person name="Singh A."/>
            <person name="Wilkins M.J."/>
            <person name="Williams K.H."/>
            <person name="Banfield J.F."/>
        </authorList>
    </citation>
    <scope>NUCLEOTIDE SEQUENCE [LARGE SCALE GENOMIC DNA]</scope>
</reference>
<dbReference type="STRING" id="1618337.UT28_C0001G0601"/>
<dbReference type="GO" id="GO:0009002">
    <property type="term" value="F:serine-type D-Ala-D-Ala carboxypeptidase activity"/>
    <property type="evidence" value="ECO:0007669"/>
    <property type="project" value="UniProtKB-EC"/>
</dbReference>
<dbReference type="InterPro" id="IPR012907">
    <property type="entry name" value="Peptidase_S11_C"/>
</dbReference>
<accession>A0A0G4B5V7</accession>
<dbReference type="GO" id="GO:0006508">
    <property type="term" value="P:proteolysis"/>
    <property type="evidence" value="ECO:0007669"/>
    <property type="project" value="InterPro"/>
</dbReference>
<dbReference type="InterPro" id="IPR001967">
    <property type="entry name" value="Peptidase_S11_N"/>
</dbReference>
<gene>
    <name evidence="4" type="ORF">UT28_C0001G0601</name>
</gene>
<keyword evidence="4" id="KW-0378">Hydrolase</keyword>
<feature type="domain" description="Peptidase S11 D-Ala-D-Ala carboxypeptidase A C-terminal" evidence="3">
    <location>
        <begin position="304"/>
        <end position="377"/>
    </location>
</feature>
<dbReference type="Pfam" id="PF07943">
    <property type="entry name" value="PBP5_C"/>
    <property type="match status" value="1"/>
</dbReference>
<organism evidence="4 5">
    <name type="scientific">Berkelbacteria bacterium GW2011_GWE1_39_12</name>
    <dbReference type="NCBI Taxonomy" id="1618337"/>
    <lineage>
        <taxon>Bacteria</taxon>
        <taxon>Candidatus Berkelbacteria</taxon>
    </lineage>
</organism>
<keyword evidence="1" id="KW-0472">Membrane</keyword>
<dbReference type="SUPFAM" id="SSF56601">
    <property type="entry name" value="beta-lactamase/transpeptidase-like"/>
    <property type="match status" value="1"/>
</dbReference>
<dbReference type="Proteomes" id="UP000035648">
    <property type="component" value="Chromosome"/>
</dbReference>
<keyword evidence="1" id="KW-1133">Transmembrane helix</keyword>
<sequence length="398" mass="42764">MTNFNKSKLRFPFSYLIVLILIIYVIIVLFLPMPKISATSNEIMVDPVNGKLIWPTYGQSAVGVENYGVLATNGEQKAAPIASIAKTMVALSVLKERPLKIGEQGPMITMTANDEEFFRQDFAQNGSVVPIRIGEELSEYQAIQALLLPSGDNIASTLAVWAFGSVEEYLTYANNLAKDLGLEQTYFADASGLSPQTVSSAQNLVVLGEKVMAEPVLAEIVGQSSVTLPVAGKVNNYNTILGIENIVGIKTGNTDEAGGCFLFASKRSIGSKEAMVIGVILGATSRNQALSDTKTFLRSNSSNFVSQTVVSEGQIVGSYRLPWGKEVNILAKDDLSVITIPGAKQEIKANFSSINKSTNKGSEVGRISVSSGTNEISVSGILDEKVSKPPFFWKLLHP</sequence>
<evidence type="ECO:0000313" key="5">
    <source>
        <dbReference type="Proteomes" id="UP000035648"/>
    </source>
</evidence>
<evidence type="ECO:0000259" key="2">
    <source>
        <dbReference type="Pfam" id="PF00768"/>
    </source>
</evidence>
<evidence type="ECO:0000313" key="4">
    <source>
        <dbReference type="EMBL" id="AKM82402.1"/>
    </source>
</evidence>
<keyword evidence="4" id="KW-0645">Protease</keyword>
<dbReference type="EMBL" id="CP011213">
    <property type="protein sequence ID" value="AKM82402.1"/>
    <property type="molecule type" value="Genomic_DNA"/>
</dbReference>
<evidence type="ECO:0000256" key="1">
    <source>
        <dbReference type="SAM" id="Phobius"/>
    </source>
</evidence>
<dbReference type="Gene3D" id="3.40.710.10">
    <property type="entry name" value="DD-peptidase/beta-lactamase superfamily"/>
    <property type="match status" value="1"/>
</dbReference>
<keyword evidence="1" id="KW-0812">Transmembrane</keyword>
<protein>
    <submittedName>
        <fullName evidence="4">Peptidase S11 D-alanyl-D-alanine carboxypeptidase 1, D-alanyl-D-alanine carboxypeptidase (Penicillin-binding protein 5/6)</fullName>
        <ecNumber evidence="4">3.4.16.4</ecNumber>
    </submittedName>
</protein>
<dbReference type="AlphaFoldDB" id="A0A0G4B5V7"/>
<proteinExistence type="predicted"/>
<keyword evidence="4" id="KW-0121">Carboxypeptidase</keyword>
<feature type="domain" description="Peptidase S11 D-alanyl-D-alanine carboxypeptidase A N-terminal" evidence="2">
    <location>
        <begin position="69"/>
        <end position="284"/>
    </location>
</feature>
<dbReference type="KEGG" id="bbgw:UT28_C0001G0601"/>
<feature type="transmembrane region" description="Helical" evidence="1">
    <location>
        <begin position="12"/>
        <end position="33"/>
    </location>
</feature>
<evidence type="ECO:0000259" key="3">
    <source>
        <dbReference type="Pfam" id="PF07943"/>
    </source>
</evidence>
<dbReference type="InterPro" id="IPR012338">
    <property type="entry name" value="Beta-lactam/transpept-like"/>
</dbReference>